<proteinExistence type="predicted"/>
<feature type="coiled-coil region" evidence="1">
    <location>
        <begin position="135"/>
        <end position="247"/>
    </location>
</feature>
<sequence length="254" mass="29912">MKSFEMSSDNHFVGNLGNRNSISVCLVVKEHWDAYSQQAAWSRALVTRLDLAGGELKIHGATIRGQLLRDLAADLYRYQCRVNRDGFSIRRDSANGEYRRLNEMFPWYKYGVTPRFETPWDRLELSNDRKVIVDSSGAKAEVEGMRRREEELRREIGEKIRDLKEKEREWKGKEEELRREIGDNVRDLEEKEEEVRERDGKLKEKECEWEKKEAELNRKIEERDRVLEEKEGALKKKDRAIQGLKNALAALTEP</sequence>
<evidence type="ECO:0000256" key="1">
    <source>
        <dbReference type="SAM" id="Coils"/>
    </source>
</evidence>
<evidence type="ECO:0000313" key="3">
    <source>
        <dbReference type="Proteomes" id="UP001154282"/>
    </source>
</evidence>
<evidence type="ECO:0000313" key="2">
    <source>
        <dbReference type="EMBL" id="CAI0442169.1"/>
    </source>
</evidence>
<reference evidence="2" key="1">
    <citation type="submission" date="2022-08" db="EMBL/GenBank/DDBJ databases">
        <authorList>
            <person name="Gutierrez-Valencia J."/>
        </authorList>
    </citation>
    <scope>NUCLEOTIDE SEQUENCE</scope>
</reference>
<dbReference type="AlphaFoldDB" id="A0AAV0M883"/>
<dbReference type="EMBL" id="CAMGYJ010000007">
    <property type="protein sequence ID" value="CAI0442169.1"/>
    <property type="molecule type" value="Genomic_DNA"/>
</dbReference>
<accession>A0AAV0M883</accession>
<dbReference type="Proteomes" id="UP001154282">
    <property type="component" value="Unassembled WGS sequence"/>
</dbReference>
<keyword evidence="3" id="KW-1185">Reference proteome</keyword>
<keyword evidence="1" id="KW-0175">Coiled coil</keyword>
<name>A0AAV0M883_9ROSI</name>
<gene>
    <name evidence="2" type="ORF">LITE_LOCUS27164</name>
</gene>
<comment type="caution">
    <text evidence="2">The sequence shown here is derived from an EMBL/GenBank/DDBJ whole genome shotgun (WGS) entry which is preliminary data.</text>
</comment>
<organism evidence="2 3">
    <name type="scientific">Linum tenue</name>
    <dbReference type="NCBI Taxonomy" id="586396"/>
    <lineage>
        <taxon>Eukaryota</taxon>
        <taxon>Viridiplantae</taxon>
        <taxon>Streptophyta</taxon>
        <taxon>Embryophyta</taxon>
        <taxon>Tracheophyta</taxon>
        <taxon>Spermatophyta</taxon>
        <taxon>Magnoliopsida</taxon>
        <taxon>eudicotyledons</taxon>
        <taxon>Gunneridae</taxon>
        <taxon>Pentapetalae</taxon>
        <taxon>rosids</taxon>
        <taxon>fabids</taxon>
        <taxon>Malpighiales</taxon>
        <taxon>Linaceae</taxon>
        <taxon>Linum</taxon>
    </lineage>
</organism>
<protein>
    <submittedName>
        <fullName evidence="2">Uncharacterized protein</fullName>
    </submittedName>
</protein>